<evidence type="ECO:0000313" key="2">
    <source>
        <dbReference type="Proteomes" id="UP001159405"/>
    </source>
</evidence>
<comment type="caution">
    <text evidence="1">The sequence shown here is derived from an EMBL/GenBank/DDBJ whole genome shotgun (WGS) entry which is preliminary data.</text>
</comment>
<organism evidence="1 2">
    <name type="scientific">Porites lobata</name>
    <dbReference type="NCBI Taxonomy" id="104759"/>
    <lineage>
        <taxon>Eukaryota</taxon>
        <taxon>Metazoa</taxon>
        <taxon>Cnidaria</taxon>
        <taxon>Anthozoa</taxon>
        <taxon>Hexacorallia</taxon>
        <taxon>Scleractinia</taxon>
        <taxon>Fungiina</taxon>
        <taxon>Poritidae</taxon>
        <taxon>Porites</taxon>
    </lineage>
</organism>
<dbReference type="Proteomes" id="UP001159405">
    <property type="component" value="Unassembled WGS sequence"/>
</dbReference>
<evidence type="ECO:0000313" key="1">
    <source>
        <dbReference type="EMBL" id="CAH3035260.1"/>
    </source>
</evidence>
<protein>
    <submittedName>
        <fullName evidence="1">Uncharacterized protein</fullName>
    </submittedName>
</protein>
<keyword evidence="2" id="KW-1185">Reference proteome</keyword>
<proteinExistence type="predicted"/>
<reference evidence="1 2" key="1">
    <citation type="submission" date="2022-05" db="EMBL/GenBank/DDBJ databases">
        <authorList>
            <consortium name="Genoscope - CEA"/>
            <person name="William W."/>
        </authorList>
    </citation>
    <scope>NUCLEOTIDE SEQUENCE [LARGE SCALE GENOMIC DNA]</scope>
</reference>
<dbReference type="EMBL" id="CALNXK010000003">
    <property type="protein sequence ID" value="CAH3035260.1"/>
    <property type="molecule type" value="Genomic_DNA"/>
</dbReference>
<sequence length="147" mass="16632">MYNMIPTSFDHADQVVVTLDKLIKNGLIPKEGIFYKYLKDVLQVYVTPTNYSWDPEVIELFKTMKWLGGQSTVNMLRGPMWHGEGRGGAFNPRNMVSNLGGPSDRTLTKHSSGYTTESGILNPLMQTFQNIIEKEKSVIMDCDILKV</sequence>
<gene>
    <name evidence="1" type="ORF">PLOB_00025073</name>
</gene>
<name>A0ABN8MTD0_9CNID</name>
<accession>A0ABN8MTD0</accession>